<comment type="caution">
    <text evidence="6">The sequence shown here is derived from an EMBL/GenBank/DDBJ whole genome shotgun (WGS) entry which is preliminary data.</text>
</comment>
<keyword evidence="4 5" id="KW-0732">Signal</keyword>
<evidence type="ECO:0000256" key="2">
    <source>
        <dbReference type="ARBA" id="ARBA00010400"/>
    </source>
</evidence>
<evidence type="ECO:0000313" key="7">
    <source>
        <dbReference type="Proteomes" id="UP000198211"/>
    </source>
</evidence>
<protein>
    <recommendedName>
        <fullName evidence="5">RxLR effector protein</fullName>
    </recommendedName>
</protein>
<keyword evidence="3 5" id="KW-0964">Secreted</keyword>
<accession>A0A225V726</accession>
<feature type="signal peptide" evidence="5">
    <location>
        <begin position="1"/>
        <end position="18"/>
    </location>
</feature>
<dbReference type="GO" id="GO:0005576">
    <property type="term" value="C:extracellular region"/>
    <property type="evidence" value="ECO:0007669"/>
    <property type="project" value="UniProtKB-SubCell"/>
</dbReference>
<dbReference type="Pfam" id="PF16810">
    <property type="entry name" value="RXLR"/>
    <property type="match status" value="1"/>
</dbReference>
<evidence type="ECO:0000256" key="1">
    <source>
        <dbReference type="ARBA" id="ARBA00004613"/>
    </source>
</evidence>
<proteinExistence type="inferred from homology"/>
<feature type="chain" id="PRO_5028524432" description="RxLR effector protein" evidence="5">
    <location>
        <begin position="19"/>
        <end position="366"/>
    </location>
</feature>
<dbReference type="AlphaFoldDB" id="A0A225V726"/>
<keyword evidence="7" id="KW-1185">Reference proteome</keyword>
<gene>
    <name evidence="6" type="ORF">PHMEG_00027367</name>
</gene>
<comment type="subcellular location">
    <subcellularLocation>
        <location evidence="1 5">Secreted</location>
    </subcellularLocation>
</comment>
<dbReference type="InterPro" id="IPR031825">
    <property type="entry name" value="RXLR"/>
</dbReference>
<dbReference type="Proteomes" id="UP000198211">
    <property type="component" value="Unassembled WGS sequence"/>
</dbReference>
<comment type="function">
    <text evidence="5">Effector that suppresses plant defense responses during pathogen infection.</text>
</comment>
<evidence type="ECO:0000313" key="6">
    <source>
        <dbReference type="EMBL" id="OWZ01281.1"/>
    </source>
</evidence>
<dbReference type="EMBL" id="NBNE01006965">
    <property type="protein sequence ID" value="OWZ01281.1"/>
    <property type="molecule type" value="Genomic_DNA"/>
</dbReference>
<dbReference type="OrthoDB" id="129568at2759"/>
<sequence length="366" mass="41510">MRISFVLMLSFFASKGAAEWTASNVGPTKISRTERDAVRLLRSYGMEVLDKKDNGRDEERGTIDISKLDDALTSKLDDLLSSDKIGKALKNLGDQETLFKTWYADETTSKAVLARLKKLPAEDIANKNILEKYKGFIKKEREFDDLVSADKIEKALKTVDDQKALFKTWYVDEATSKAVLARLQKTPDEAIANKDILSSYQAFRITRDEEIDDLVSADKIKNAMKSLDNQETLFKSWHTDEGTSNAVRARLMQSDKRAMNLGIIIKYDDFRTRNKFNTVLDGWLDSKTLDEMAEALEVVDKKRLAEQFGIWYSKGVAPEKLSSAINKVANKAKQKRLGAINFFYKVFVQDENKKAAAKKVEDVIES</sequence>
<evidence type="ECO:0000256" key="5">
    <source>
        <dbReference type="RuleBase" id="RU367124"/>
    </source>
</evidence>
<name>A0A225V726_9STRA</name>
<evidence type="ECO:0000256" key="3">
    <source>
        <dbReference type="ARBA" id="ARBA00022525"/>
    </source>
</evidence>
<evidence type="ECO:0000256" key="4">
    <source>
        <dbReference type="ARBA" id="ARBA00022729"/>
    </source>
</evidence>
<reference evidence="7" key="1">
    <citation type="submission" date="2017-03" db="EMBL/GenBank/DDBJ databases">
        <title>Phytopthora megakarya and P. palmivora, two closely related causual agents of cacao black pod achieved similar genome size and gene model numbers by different mechanisms.</title>
        <authorList>
            <person name="Ali S."/>
            <person name="Shao J."/>
            <person name="Larry D.J."/>
            <person name="Kronmiller B."/>
            <person name="Shen D."/>
            <person name="Strem M.D."/>
            <person name="Melnick R.L."/>
            <person name="Guiltinan M.J."/>
            <person name="Tyler B.M."/>
            <person name="Meinhardt L.W."/>
            <person name="Bailey B.A."/>
        </authorList>
    </citation>
    <scope>NUCLEOTIDE SEQUENCE [LARGE SCALE GENOMIC DNA]</scope>
    <source>
        <strain evidence="7">zdho120</strain>
    </source>
</reference>
<comment type="similarity">
    <text evidence="2 5">Belongs to the RxLR effector family.</text>
</comment>
<organism evidence="6 7">
    <name type="scientific">Phytophthora megakarya</name>
    <dbReference type="NCBI Taxonomy" id="4795"/>
    <lineage>
        <taxon>Eukaryota</taxon>
        <taxon>Sar</taxon>
        <taxon>Stramenopiles</taxon>
        <taxon>Oomycota</taxon>
        <taxon>Peronosporomycetes</taxon>
        <taxon>Peronosporales</taxon>
        <taxon>Peronosporaceae</taxon>
        <taxon>Phytophthora</taxon>
    </lineage>
</organism>
<comment type="domain">
    <text evidence="5">The RxLR-dEER motif acts to carry the protein into the host cell cytoplasm through binding to cell surface phosphatidylinositol-3-phosphate.</text>
</comment>